<reference evidence="2 3" key="1">
    <citation type="submission" date="2020-03" db="EMBL/GenBank/DDBJ databases">
        <title>Genomic Encyclopedia of Type Strains, Phase IV (KMG-IV): sequencing the most valuable type-strain genomes for metagenomic binning, comparative biology and taxonomic classification.</title>
        <authorList>
            <person name="Goeker M."/>
        </authorList>
    </citation>
    <scope>NUCLEOTIDE SEQUENCE [LARGE SCALE GENOMIC DNA]</scope>
    <source>
        <strain evidence="2 3">DSM 5718</strain>
    </source>
</reference>
<protein>
    <recommendedName>
        <fullName evidence="4">DUF4290 domain-containing protein</fullName>
    </recommendedName>
</protein>
<sequence>MFEYQQKKPLKLLEYGRNIQGLAEYLLTIEDRQKRTDYAHALVELMKDLLPNYGDGEDVYNKLWDDLFIMTDFRLDVDAPFPMPDPEQLNRRPDPVPYPQADLKYKHYGRNIERLIEMAKQLEDEEERKVTFGYIGSLMKMQSLAWNQDSVENAVIYQHLQEMVGSELPFSLEEVEALELFDNLSARNNKNRNSNGHSNGKQIKKKRKRR</sequence>
<proteinExistence type="predicted"/>
<gene>
    <name evidence="2" type="ORF">FHS56_001559</name>
</gene>
<dbReference type="RefSeq" id="WP_166919353.1">
    <property type="nucleotide sequence ID" value="NZ_JAASRN010000002.1"/>
</dbReference>
<evidence type="ECO:0008006" key="4">
    <source>
        <dbReference type="Google" id="ProtNLM"/>
    </source>
</evidence>
<keyword evidence="3" id="KW-1185">Reference proteome</keyword>
<evidence type="ECO:0000256" key="1">
    <source>
        <dbReference type="SAM" id="MobiDB-lite"/>
    </source>
</evidence>
<comment type="caution">
    <text evidence="2">The sequence shown here is derived from an EMBL/GenBank/DDBJ whole genome shotgun (WGS) entry which is preliminary data.</text>
</comment>
<dbReference type="AlphaFoldDB" id="A0A846MR40"/>
<feature type="region of interest" description="Disordered" evidence="1">
    <location>
        <begin position="187"/>
        <end position="210"/>
    </location>
</feature>
<dbReference type="Proteomes" id="UP000537126">
    <property type="component" value="Unassembled WGS sequence"/>
</dbReference>
<evidence type="ECO:0000313" key="3">
    <source>
        <dbReference type="Proteomes" id="UP000537126"/>
    </source>
</evidence>
<feature type="compositionally biased region" description="Low complexity" evidence="1">
    <location>
        <begin position="187"/>
        <end position="201"/>
    </location>
</feature>
<dbReference type="InterPro" id="IPR025632">
    <property type="entry name" value="DUF4290"/>
</dbReference>
<evidence type="ECO:0000313" key="2">
    <source>
        <dbReference type="EMBL" id="NIK74046.1"/>
    </source>
</evidence>
<dbReference type="EMBL" id="JAASRN010000002">
    <property type="protein sequence ID" value="NIK74046.1"/>
    <property type="molecule type" value="Genomic_DNA"/>
</dbReference>
<name>A0A846MR40_9BACT</name>
<organism evidence="2 3">
    <name type="scientific">Thermonema lapsum</name>
    <dbReference type="NCBI Taxonomy" id="28195"/>
    <lineage>
        <taxon>Bacteria</taxon>
        <taxon>Pseudomonadati</taxon>
        <taxon>Bacteroidota</taxon>
        <taxon>Cytophagia</taxon>
        <taxon>Cytophagales</taxon>
        <taxon>Thermonemataceae</taxon>
        <taxon>Thermonema</taxon>
    </lineage>
</organism>
<accession>A0A846MR40</accession>
<dbReference type="Pfam" id="PF14123">
    <property type="entry name" value="DUF4290"/>
    <property type="match status" value="1"/>
</dbReference>